<dbReference type="InterPro" id="IPR014710">
    <property type="entry name" value="RmlC-like_jellyroll"/>
</dbReference>
<dbReference type="Proteomes" id="UP001597201">
    <property type="component" value="Unassembled WGS sequence"/>
</dbReference>
<evidence type="ECO:0000313" key="2">
    <source>
        <dbReference type="EMBL" id="MFD1316215.1"/>
    </source>
</evidence>
<name>A0ABW3Y470_9FLAO</name>
<dbReference type="SUPFAM" id="SSF51182">
    <property type="entry name" value="RmlC-like cupins"/>
    <property type="match status" value="1"/>
</dbReference>
<dbReference type="Gene3D" id="2.60.120.10">
    <property type="entry name" value="Jelly Rolls"/>
    <property type="match status" value="1"/>
</dbReference>
<proteinExistence type="predicted"/>
<dbReference type="InterPro" id="IPR011051">
    <property type="entry name" value="RmlC_Cupin_sf"/>
</dbReference>
<dbReference type="InterPro" id="IPR052535">
    <property type="entry name" value="Bacilysin_H2HPP_isomerase"/>
</dbReference>
<comment type="caution">
    <text evidence="2">The sequence shown here is derived from an EMBL/GenBank/DDBJ whole genome shotgun (WGS) entry which is preliminary data.</text>
</comment>
<gene>
    <name evidence="2" type="ORF">ACFQ39_11360</name>
</gene>
<accession>A0ABW3Y470</accession>
<dbReference type="Pfam" id="PF07883">
    <property type="entry name" value="Cupin_2"/>
    <property type="match status" value="1"/>
</dbReference>
<evidence type="ECO:0000313" key="3">
    <source>
        <dbReference type="Proteomes" id="UP001597201"/>
    </source>
</evidence>
<protein>
    <submittedName>
        <fullName evidence="2">Cupin domain-containing protein</fullName>
    </submittedName>
</protein>
<feature type="domain" description="Cupin type-2" evidence="1">
    <location>
        <begin position="33"/>
        <end position="89"/>
    </location>
</feature>
<dbReference type="EMBL" id="JBHTMY010000003">
    <property type="protein sequence ID" value="MFD1316215.1"/>
    <property type="molecule type" value="Genomic_DNA"/>
</dbReference>
<dbReference type="PANTHER" id="PTHR40112:SF1">
    <property type="entry name" value="H2HPP ISOMERASE"/>
    <property type="match status" value="1"/>
</dbReference>
<organism evidence="2 3">
    <name type="scientific">Namhaeicola litoreus</name>
    <dbReference type="NCBI Taxonomy" id="1052145"/>
    <lineage>
        <taxon>Bacteria</taxon>
        <taxon>Pseudomonadati</taxon>
        <taxon>Bacteroidota</taxon>
        <taxon>Flavobacteriia</taxon>
        <taxon>Flavobacteriales</taxon>
        <taxon>Flavobacteriaceae</taxon>
        <taxon>Namhaeicola</taxon>
    </lineage>
</organism>
<evidence type="ECO:0000259" key="1">
    <source>
        <dbReference type="Pfam" id="PF07883"/>
    </source>
</evidence>
<keyword evidence="3" id="KW-1185">Reference proteome</keyword>
<dbReference type="CDD" id="cd02238">
    <property type="entry name" value="cupin_KdgF"/>
    <property type="match status" value="1"/>
</dbReference>
<dbReference type="PANTHER" id="PTHR40112">
    <property type="entry name" value="H2HPP ISOMERASE"/>
    <property type="match status" value="1"/>
</dbReference>
<sequence length="120" mass="14135">MKKINWDEVPTEEVTPSMHRKLIYGDRLMIAKMNFKKGFLVPLHEHHHEQITQVIHGKIRFWLGKNKEDIIDLTDGDVLVIPSNLPHEALMLTDVQEIDTWTPLREDWLDGTDHYLKNSK</sequence>
<reference evidence="3" key="1">
    <citation type="journal article" date="2019" name="Int. J. Syst. Evol. Microbiol.">
        <title>The Global Catalogue of Microorganisms (GCM) 10K type strain sequencing project: providing services to taxonomists for standard genome sequencing and annotation.</title>
        <authorList>
            <consortium name="The Broad Institute Genomics Platform"/>
            <consortium name="The Broad Institute Genome Sequencing Center for Infectious Disease"/>
            <person name="Wu L."/>
            <person name="Ma J."/>
        </authorList>
    </citation>
    <scope>NUCLEOTIDE SEQUENCE [LARGE SCALE GENOMIC DNA]</scope>
    <source>
        <strain evidence="3">CCUG 61485</strain>
    </source>
</reference>
<dbReference type="RefSeq" id="WP_377179025.1">
    <property type="nucleotide sequence ID" value="NZ_JBHTMY010000003.1"/>
</dbReference>
<dbReference type="InterPro" id="IPR025499">
    <property type="entry name" value="KdgF"/>
</dbReference>
<dbReference type="InterPro" id="IPR013096">
    <property type="entry name" value="Cupin_2"/>
</dbReference>
<dbReference type="PIRSF" id="PIRSF029883">
    <property type="entry name" value="KdgF"/>
    <property type="match status" value="1"/>
</dbReference>